<sequence>MKTLINDNKIAGVHQVQWDGKDDVGQKVSKGVYLYRMTAGDYSATKKLILLK</sequence>
<dbReference type="EMBL" id="JACQXR010000015">
    <property type="protein sequence ID" value="MBI4725911.1"/>
    <property type="molecule type" value="Genomic_DNA"/>
</dbReference>
<feature type="domain" description="FlgD/Vpr Ig-like" evidence="1">
    <location>
        <begin position="10"/>
        <end position="40"/>
    </location>
</feature>
<dbReference type="Gene3D" id="2.60.40.4070">
    <property type="match status" value="1"/>
</dbReference>
<accession>A0A933I801</accession>
<evidence type="ECO:0000313" key="3">
    <source>
        <dbReference type="Proteomes" id="UP000736328"/>
    </source>
</evidence>
<evidence type="ECO:0000313" key="2">
    <source>
        <dbReference type="EMBL" id="MBI4725911.1"/>
    </source>
</evidence>
<dbReference type="AlphaFoldDB" id="A0A933I801"/>
<proteinExistence type="predicted"/>
<name>A0A933I801_UNCT6</name>
<organism evidence="2 3">
    <name type="scientific">candidate division TA06 bacterium</name>
    <dbReference type="NCBI Taxonomy" id="2250710"/>
    <lineage>
        <taxon>Bacteria</taxon>
        <taxon>Bacteria division TA06</taxon>
    </lineage>
</organism>
<gene>
    <name evidence="2" type="ORF">HY768_01570</name>
</gene>
<dbReference type="InterPro" id="IPR025965">
    <property type="entry name" value="FlgD/Vpr_Ig-like"/>
</dbReference>
<reference evidence="2" key="1">
    <citation type="submission" date="2020-07" db="EMBL/GenBank/DDBJ databases">
        <title>Huge and variable diversity of episymbiotic CPR bacteria and DPANN archaea in groundwater ecosystems.</title>
        <authorList>
            <person name="He C.Y."/>
            <person name="Keren R."/>
            <person name="Whittaker M."/>
            <person name="Farag I.F."/>
            <person name="Doudna J."/>
            <person name="Cate J.H.D."/>
            <person name="Banfield J.F."/>
        </authorList>
    </citation>
    <scope>NUCLEOTIDE SEQUENCE</scope>
    <source>
        <strain evidence="2">NC_groundwater_1520_Pr4_B-0.1um_53_5</strain>
    </source>
</reference>
<dbReference type="Pfam" id="PF13860">
    <property type="entry name" value="FlgD_ig"/>
    <property type="match status" value="1"/>
</dbReference>
<protein>
    <recommendedName>
        <fullName evidence="1">FlgD/Vpr Ig-like domain-containing protein</fullName>
    </recommendedName>
</protein>
<comment type="caution">
    <text evidence="2">The sequence shown here is derived from an EMBL/GenBank/DDBJ whole genome shotgun (WGS) entry which is preliminary data.</text>
</comment>
<evidence type="ECO:0000259" key="1">
    <source>
        <dbReference type="Pfam" id="PF13860"/>
    </source>
</evidence>
<dbReference type="Proteomes" id="UP000736328">
    <property type="component" value="Unassembled WGS sequence"/>
</dbReference>